<evidence type="ECO:0000256" key="1">
    <source>
        <dbReference type="ARBA" id="ARBA00000085"/>
    </source>
</evidence>
<dbReference type="Gene3D" id="3.40.50.2300">
    <property type="match status" value="1"/>
</dbReference>
<keyword evidence="7" id="KW-0547">Nucleotide-binding</keyword>
<dbReference type="InterPro" id="IPR004358">
    <property type="entry name" value="Sig_transdc_His_kin-like_C"/>
</dbReference>
<keyword evidence="11 13" id="KW-0472">Membrane</keyword>
<dbReference type="InterPro" id="IPR036890">
    <property type="entry name" value="HATPase_C_sf"/>
</dbReference>
<dbReference type="PRINTS" id="PR00344">
    <property type="entry name" value="BCTRLSENSOR"/>
</dbReference>
<evidence type="ECO:0000256" key="7">
    <source>
        <dbReference type="ARBA" id="ARBA00022741"/>
    </source>
</evidence>
<reference evidence="16 17" key="1">
    <citation type="submission" date="2020-12" db="EMBL/GenBank/DDBJ databases">
        <title>Comparative genome analysis of fungal antagonists Marinomonas ostreistagni 398 and M. spartinae 468.</title>
        <authorList>
            <person name="Fields J.L."/>
            <person name="Mavrodi O.V."/>
            <person name="Biber P.D."/>
            <person name="Indest K.J."/>
            <person name="Mavrodi D.V."/>
        </authorList>
    </citation>
    <scope>NUCLEOTIDE SEQUENCE [LARGE SCALE GENOMIC DNA]</scope>
    <source>
        <strain evidence="16 17">USM7</strain>
    </source>
</reference>
<evidence type="ECO:0000256" key="3">
    <source>
        <dbReference type="ARBA" id="ARBA00012438"/>
    </source>
</evidence>
<comment type="caution">
    <text evidence="16">The sequence shown here is derived from an EMBL/GenBank/DDBJ whole genome shotgun (WGS) entry which is preliminary data.</text>
</comment>
<proteinExistence type="predicted"/>
<dbReference type="SUPFAM" id="SSF52172">
    <property type="entry name" value="CheY-like"/>
    <property type="match status" value="1"/>
</dbReference>
<evidence type="ECO:0000256" key="11">
    <source>
        <dbReference type="ARBA" id="ARBA00023136"/>
    </source>
</evidence>
<dbReference type="PROSITE" id="PS50110">
    <property type="entry name" value="RESPONSE_REGULATORY"/>
    <property type="match status" value="1"/>
</dbReference>
<feature type="transmembrane region" description="Helical" evidence="13">
    <location>
        <begin position="12"/>
        <end position="32"/>
    </location>
</feature>
<dbReference type="SUPFAM" id="SSF47384">
    <property type="entry name" value="Homodimeric domain of signal transducing histidine kinase"/>
    <property type="match status" value="1"/>
</dbReference>
<dbReference type="SUPFAM" id="SSF55874">
    <property type="entry name" value="ATPase domain of HSP90 chaperone/DNA topoisomerase II/histidine kinase"/>
    <property type="match status" value="1"/>
</dbReference>
<comment type="subcellular location">
    <subcellularLocation>
        <location evidence="2">Cell membrane</location>
        <topology evidence="2">Multi-pass membrane protein</topology>
    </subcellularLocation>
</comment>
<feature type="domain" description="Response regulatory" evidence="15">
    <location>
        <begin position="591"/>
        <end position="707"/>
    </location>
</feature>
<dbReference type="CDD" id="cd00082">
    <property type="entry name" value="HisKA"/>
    <property type="match status" value="1"/>
</dbReference>
<dbReference type="InterPro" id="IPR036641">
    <property type="entry name" value="HPT_dom_sf"/>
</dbReference>
<evidence type="ECO:0000256" key="10">
    <source>
        <dbReference type="ARBA" id="ARBA00023012"/>
    </source>
</evidence>
<dbReference type="EMBL" id="JAEMUH010000014">
    <property type="protein sequence ID" value="MBJ7551922.1"/>
    <property type="molecule type" value="Genomic_DNA"/>
</dbReference>
<comment type="catalytic activity">
    <reaction evidence="1">
        <text>ATP + protein L-histidine = ADP + protein N-phospho-L-histidine.</text>
        <dbReference type="EC" id="2.7.13.3"/>
    </reaction>
</comment>
<dbReference type="InterPro" id="IPR036097">
    <property type="entry name" value="HisK_dim/P_sf"/>
</dbReference>
<evidence type="ECO:0000256" key="2">
    <source>
        <dbReference type="ARBA" id="ARBA00004651"/>
    </source>
</evidence>
<dbReference type="RefSeq" id="WP_199463511.1">
    <property type="nucleotide sequence ID" value="NZ_JAEMUH010000014.1"/>
</dbReference>
<keyword evidence="9 13" id="KW-1133">Transmembrane helix</keyword>
<dbReference type="PANTHER" id="PTHR45339:SF1">
    <property type="entry name" value="HYBRID SIGNAL TRANSDUCTION HISTIDINE KINASE J"/>
    <property type="match status" value="1"/>
</dbReference>
<evidence type="ECO:0000256" key="12">
    <source>
        <dbReference type="PROSITE-ProRule" id="PRU00169"/>
    </source>
</evidence>
<dbReference type="SMART" id="SM00448">
    <property type="entry name" value="REC"/>
    <property type="match status" value="1"/>
</dbReference>
<dbReference type="SMART" id="SM00387">
    <property type="entry name" value="HATPase_c"/>
    <property type="match status" value="1"/>
</dbReference>
<dbReference type="InterPro" id="IPR001789">
    <property type="entry name" value="Sig_transdc_resp-reg_receiver"/>
</dbReference>
<sequence length="915" mass="101764">MKTFLKYKHGRLIGILVAAAAIFLVIVVLLYVQLLERQKQLLSAAEEDALWASYQLDREALKFRNAVRLFIDSPSVDQEGERLDEAQLRFDILYSRLNIISAGQLKHLFNDIEHADAYRAELRVHMDAIDALLFVESPSQIDKSKIVGHVEKLLETTESVVFSALERRSADKVTERNSMATLYHYLGMLVTGLTLIMLVIIWMLIKQVSSGIKNYNQTKKLANELQKTATAAQAATQAKSDFLATMSHEIRTPMNAILGMSHLVLDTELQPKQRSYVTKIQSSANSLLLIINDILDFSKVEAGKLKLESIAFQLDDVLEYTYQICRTTAEEKQLDFTVRRDFLLPDTLQGDATRLKQVLVNILGNAVKFTHEGSVSLDVMRYDNGIRFKVTDTGIGIDTENDLFEGFSQADTSTTRLFGGTGLGLGISKRLVELMGGTIYFESLIGKGSTFYIEIPLRSTDDVSVNTELNAELCVLETDRELIGLLDCFSVKFKLVQLVHICSQQQYLIISDSHCSNLTTQDKEKLNSNFSGQVLVYGRGAHHHGHNQWRRVSLLTKAKLNSYAQSSAPVHHSIDESLQSYHECDSLLGKKILLAEDNPINAEIASALLEKLGVLVVVAQNGAEALETVKKESFDLILMDVQMPVMDGFEATQAIIQYLGDAHPPILALTAGVLDSDREVAMNSGMSDFLTKPLDPLLLLNKLEEWLVGHSADTVISGSTENRPVFASDLGLYRIGGDHQRYLDMLSRFVKLLAPFTSESTNVPMTTYELHSIKGSAANIGGDKFASEIAQLEKELAEGGNSGNKAHTVQINRVSEAADELMSRIEAYLCNHQNENVALEKKNQESSVSSEALMLIETLIEELEMGVADVSNHIDPLMSQVGKDHAHVLKRVQTDVHNYDYDLAISHLKMLKTEL</sequence>
<dbReference type="Proteomes" id="UP000598488">
    <property type="component" value="Unassembled WGS sequence"/>
</dbReference>
<dbReference type="InterPro" id="IPR003661">
    <property type="entry name" value="HisK_dim/P_dom"/>
</dbReference>
<dbReference type="InterPro" id="IPR005467">
    <property type="entry name" value="His_kinase_dom"/>
</dbReference>
<evidence type="ECO:0000256" key="4">
    <source>
        <dbReference type="ARBA" id="ARBA00022475"/>
    </source>
</evidence>
<dbReference type="InterPro" id="IPR003594">
    <property type="entry name" value="HATPase_dom"/>
</dbReference>
<evidence type="ECO:0000256" key="8">
    <source>
        <dbReference type="ARBA" id="ARBA00022840"/>
    </source>
</evidence>
<dbReference type="SMART" id="SM00388">
    <property type="entry name" value="HisKA"/>
    <property type="match status" value="1"/>
</dbReference>
<evidence type="ECO:0000259" key="14">
    <source>
        <dbReference type="PROSITE" id="PS50109"/>
    </source>
</evidence>
<evidence type="ECO:0000259" key="15">
    <source>
        <dbReference type="PROSITE" id="PS50110"/>
    </source>
</evidence>
<feature type="domain" description="Histidine kinase" evidence="14">
    <location>
        <begin position="245"/>
        <end position="459"/>
    </location>
</feature>
<dbReference type="Pfam" id="PF02518">
    <property type="entry name" value="HATPase_c"/>
    <property type="match status" value="1"/>
</dbReference>
<keyword evidence="4" id="KW-1003">Cell membrane</keyword>
<feature type="transmembrane region" description="Helical" evidence="13">
    <location>
        <begin position="182"/>
        <end position="205"/>
    </location>
</feature>
<keyword evidence="6 13" id="KW-0812">Transmembrane</keyword>
<evidence type="ECO:0000256" key="13">
    <source>
        <dbReference type="SAM" id="Phobius"/>
    </source>
</evidence>
<keyword evidence="8" id="KW-0067">ATP-binding</keyword>
<organism evidence="16 17">
    <name type="scientific">Marinomonas ostreistagni</name>
    <dbReference type="NCBI Taxonomy" id="359209"/>
    <lineage>
        <taxon>Bacteria</taxon>
        <taxon>Pseudomonadati</taxon>
        <taxon>Pseudomonadota</taxon>
        <taxon>Gammaproteobacteria</taxon>
        <taxon>Oceanospirillales</taxon>
        <taxon>Oceanospirillaceae</taxon>
        <taxon>Marinomonas</taxon>
    </lineage>
</organism>
<dbReference type="CDD" id="cd16922">
    <property type="entry name" value="HATPase_EvgS-ArcB-TorS-like"/>
    <property type="match status" value="1"/>
</dbReference>
<dbReference type="Gene3D" id="3.30.565.10">
    <property type="entry name" value="Histidine kinase-like ATPase, C-terminal domain"/>
    <property type="match status" value="1"/>
</dbReference>
<evidence type="ECO:0000313" key="16">
    <source>
        <dbReference type="EMBL" id="MBJ7551922.1"/>
    </source>
</evidence>
<evidence type="ECO:0000313" key="17">
    <source>
        <dbReference type="Proteomes" id="UP000598488"/>
    </source>
</evidence>
<dbReference type="Gene3D" id="1.10.287.130">
    <property type="match status" value="1"/>
</dbReference>
<dbReference type="Pfam" id="PF00512">
    <property type="entry name" value="HisKA"/>
    <property type="match status" value="1"/>
</dbReference>
<evidence type="ECO:0000256" key="5">
    <source>
        <dbReference type="ARBA" id="ARBA00022553"/>
    </source>
</evidence>
<dbReference type="EC" id="2.7.13.3" evidence="3"/>
<keyword evidence="17" id="KW-1185">Reference proteome</keyword>
<dbReference type="PROSITE" id="PS50109">
    <property type="entry name" value="HIS_KIN"/>
    <property type="match status" value="1"/>
</dbReference>
<dbReference type="CDD" id="cd17546">
    <property type="entry name" value="REC_hyHK_CKI1_RcsC-like"/>
    <property type="match status" value="1"/>
</dbReference>
<name>A0ABS0ZE27_9GAMM</name>
<accession>A0ABS0ZE27</accession>
<protein>
    <recommendedName>
        <fullName evidence="3">histidine kinase</fullName>
        <ecNumber evidence="3">2.7.13.3</ecNumber>
    </recommendedName>
</protein>
<dbReference type="InterPro" id="IPR011006">
    <property type="entry name" value="CheY-like_superfamily"/>
</dbReference>
<feature type="modified residue" description="4-aspartylphosphate" evidence="12">
    <location>
        <position position="640"/>
    </location>
</feature>
<evidence type="ECO:0000256" key="6">
    <source>
        <dbReference type="ARBA" id="ARBA00022692"/>
    </source>
</evidence>
<keyword evidence="5 12" id="KW-0597">Phosphoprotein</keyword>
<gene>
    <name evidence="16" type="ORF">JHD44_14635</name>
</gene>
<dbReference type="Pfam" id="PF00072">
    <property type="entry name" value="Response_reg"/>
    <property type="match status" value="1"/>
</dbReference>
<dbReference type="PANTHER" id="PTHR45339">
    <property type="entry name" value="HYBRID SIGNAL TRANSDUCTION HISTIDINE KINASE J"/>
    <property type="match status" value="1"/>
</dbReference>
<dbReference type="SUPFAM" id="SSF47226">
    <property type="entry name" value="Histidine-containing phosphotransfer domain, HPT domain"/>
    <property type="match status" value="1"/>
</dbReference>
<evidence type="ECO:0000256" key="9">
    <source>
        <dbReference type="ARBA" id="ARBA00022989"/>
    </source>
</evidence>
<keyword evidence="10" id="KW-0902">Two-component regulatory system</keyword>